<protein>
    <recommendedName>
        <fullName evidence="7">E2F/DP family winged-helix DNA-binding domain-containing protein</fullName>
    </recommendedName>
</protein>
<accession>A0A2T7PGG5</accession>
<dbReference type="GO" id="GO:0000978">
    <property type="term" value="F:RNA polymerase II cis-regulatory region sequence-specific DNA binding"/>
    <property type="evidence" value="ECO:0007669"/>
    <property type="project" value="InterPro"/>
</dbReference>
<feature type="compositionally biased region" description="Low complexity" evidence="6">
    <location>
        <begin position="63"/>
        <end position="73"/>
    </location>
</feature>
<dbReference type="PANTHER" id="PTHR12081:SF18">
    <property type="entry name" value="TRANSCRIPTION FACTOR E2F2-RELATED"/>
    <property type="match status" value="1"/>
</dbReference>
<dbReference type="Gene3D" id="1.10.10.10">
    <property type="entry name" value="Winged helix-like DNA-binding domain superfamily/Winged helix DNA-binding domain"/>
    <property type="match status" value="1"/>
</dbReference>
<dbReference type="InterPro" id="IPR015633">
    <property type="entry name" value="E2F"/>
</dbReference>
<keyword evidence="2 5" id="KW-0805">Transcription regulation</keyword>
<keyword evidence="5" id="KW-0539">Nucleus</keyword>
<evidence type="ECO:0000256" key="4">
    <source>
        <dbReference type="ARBA" id="ARBA00023163"/>
    </source>
</evidence>
<name>A0A2T7PGG5_POMCA</name>
<dbReference type="EMBL" id="PZQS01000004">
    <property type="protein sequence ID" value="PVD32507.1"/>
    <property type="molecule type" value="Genomic_DNA"/>
</dbReference>
<comment type="similarity">
    <text evidence="1 5">Belongs to the E2F/DP family.</text>
</comment>
<reference evidence="8 9" key="1">
    <citation type="submission" date="2018-04" db="EMBL/GenBank/DDBJ databases">
        <title>The genome of golden apple snail Pomacea canaliculata provides insight into stress tolerance and invasive adaptation.</title>
        <authorList>
            <person name="Liu C."/>
            <person name="Liu B."/>
            <person name="Ren Y."/>
            <person name="Zhang Y."/>
            <person name="Wang H."/>
            <person name="Li S."/>
            <person name="Jiang F."/>
            <person name="Yin L."/>
            <person name="Zhang G."/>
            <person name="Qian W."/>
            <person name="Fan W."/>
        </authorList>
    </citation>
    <scope>NUCLEOTIDE SEQUENCE [LARGE SCALE GENOMIC DNA]</scope>
    <source>
        <strain evidence="8">SZHN2017</strain>
        <tissue evidence="8">Muscle</tissue>
    </source>
</reference>
<dbReference type="OrthoDB" id="1743261at2759"/>
<evidence type="ECO:0000313" key="9">
    <source>
        <dbReference type="Proteomes" id="UP000245119"/>
    </source>
</evidence>
<dbReference type="STRING" id="400727.A0A2T7PGG5"/>
<evidence type="ECO:0000256" key="1">
    <source>
        <dbReference type="ARBA" id="ARBA00010940"/>
    </source>
</evidence>
<comment type="caution">
    <text evidence="8">The sequence shown here is derived from an EMBL/GenBank/DDBJ whole genome shotgun (WGS) entry which is preliminary data.</text>
</comment>
<dbReference type="PANTHER" id="PTHR12081">
    <property type="entry name" value="TRANSCRIPTION FACTOR E2F"/>
    <property type="match status" value="1"/>
</dbReference>
<evidence type="ECO:0000256" key="3">
    <source>
        <dbReference type="ARBA" id="ARBA00023125"/>
    </source>
</evidence>
<evidence type="ECO:0000256" key="5">
    <source>
        <dbReference type="RuleBase" id="RU003796"/>
    </source>
</evidence>
<keyword evidence="9" id="KW-1185">Reference proteome</keyword>
<feature type="region of interest" description="Disordered" evidence="6">
    <location>
        <begin position="102"/>
        <end position="123"/>
    </location>
</feature>
<dbReference type="Proteomes" id="UP000245119">
    <property type="component" value="Linkage Group LG4"/>
</dbReference>
<organism evidence="8 9">
    <name type="scientific">Pomacea canaliculata</name>
    <name type="common">Golden apple snail</name>
    <dbReference type="NCBI Taxonomy" id="400727"/>
    <lineage>
        <taxon>Eukaryota</taxon>
        <taxon>Metazoa</taxon>
        <taxon>Spiralia</taxon>
        <taxon>Lophotrochozoa</taxon>
        <taxon>Mollusca</taxon>
        <taxon>Gastropoda</taxon>
        <taxon>Caenogastropoda</taxon>
        <taxon>Architaenioglossa</taxon>
        <taxon>Ampullarioidea</taxon>
        <taxon>Ampullariidae</taxon>
        <taxon>Pomacea</taxon>
    </lineage>
</organism>
<feature type="region of interest" description="Disordered" evidence="6">
    <location>
        <begin position="62"/>
        <end position="82"/>
    </location>
</feature>
<dbReference type="GO" id="GO:0000981">
    <property type="term" value="F:DNA-binding transcription factor activity, RNA polymerase II-specific"/>
    <property type="evidence" value="ECO:0007669"/>
    <property type="project" value="TreeGrafter"/>
</dbReference>
<evidence type="ECO:0000313" key="8">
    <source>
        <dbReference type="EMBL" id="PVD32507.1"/>
    </source>
</evidence>
<comment type="subcellular location">
    <subcellularLocation>
        <location evidence="5">Nucleus</location>
    </subcellularLocation>
</comment>
<dbReference type="InterPro" id="IPR003316">
    <property type="entry name" value="E2F_WHTH_DNA-bd_dom"/>
</dbReference>
<evidence type="ECO:0000259" key="7">
    <source>
        <dbReference type="SMART" id="SM01372"/>
    </source>
</evidence>
<keyword evidence="4 5" id="KW-0804">Transcription</keyword>
<gene>
    <name evidence="8" type="ORF">C0Q70_07946</name>
</gene>
<dbReference type="AlphaFoldDB" id="A0A2T7PGG5"/>
<dbReference type="InterPro" id="IPR036388">
    <property type="entry name" value="WH-like_DNA-bd_sf"/>
</dbReference>
<dbReference type="FunFam" id="1.10.10.10:FF:000008">
    <property type="entry name" value="E2F transcription factor 1"/>
    <property type="match status" value="1"/>
</dbReference>
<dbReference type="SMART" id="SM01372">
    <property type="entry name" value="E2F_TDP"/>
    <property type="match status" value="1"/>
</dbReference>
<dbReference type="InterPro" id="IPR036390">
    <property type="entry name" value="WH_DNA-bd_sf"/>
</dbReference>
<sequence length="238" mass="26395">MPRKQTLVHRRGLSDIKQEPLEITTAQTANISSVLCSPSADYAYEYSSQRNRVLEAEQIGAYTPQSTTSSQSPCKTSLTGRSQVKRKLDLEDVKLEGFKTPKSCKRRRGSEASPRATCGRSPAEKTRYDTSLGLLTKKFVGLLRSAPDGVVDLNRASEKLEVQKRRIYDITNVLEGINLIQKKSKNNIQWRGAAGCSSASQTRILGTHLCSDLETKENVLDEMIQQCTASAPPLTDRF</sequence>
<feature type="domain" description="E2F/DP family winged-helix DNA-binding" evidence="7">
    <location>
        <begin position="127"/>
        <end position="192"/>
    </location>
</feature>
<evidence type="ECO:0000256" key="2">
    <source>
        <dbReference type="ARBA" id="ARBA00023015"/>
    </source>
</evidence>
<evidence type="ECO:0000256" key="6">
    <source>
        <dbReference type="SAM" id="MobiDB-lite"/>
    </source>
</evidence>
<keyword evidence="3 5" id="KW-0238">DNA-binding</keyword>
<dbReference type="SUPFAM" id="SSF46785">
    <property type="entry name" value="Winged helix' DNA-binding domain"/>
    <property type="match status" value="1"/>
</dbReference>
<dbReference type="Pfam" id="PF02319">
    <property type="entry name" value="WHD_E2F_TDP"/>
    <property type="match status" value="1"/>
</dbReference>
<dbReference type="GO" id="GO:0090575">
    <property type="term" value="C:RNA polymerase II transcription regulator complex"/>
    <property type="evidence" value="ECO:0007669"/>
    <property type="project" value="TreeGrafter"/>
</dbReference>
<proteinExistence type="inferred from homology"/>